<dbReference type="InterPro" id="IPR051553">
    <property type="entry name" value="Ran_GTPase-activating"/>
</dbReference>
<dbReference type="PANTHER" id="PTHR45982:SF1">
    <property type="entry name" value="REGULATOR OF CHROMOSOME CONDENSATION"/>
    <property type="match status" value="1"/>
</dbReference>
<dbReference type="PANTHER" id="PTHR45982">
    <property type="entry name" value="REGULATOR OF CHROMOSOME CONDENSATION"/>
    <property type="match status" value="1"/>
</dbReference>
<dbReference type="Proteomes" id="UP000026739">
    <property type="component" value="Unassembled WGS sequence"/>
</dbReference>
<name>A0A059L830_9PSED</name>
<sequence length="1440" mass="151809">MDFIMDMNTSSDATLQPTTLSQRADPAPTLVAPKIPVAQINGGLRFQDLNDPTVPVHVTAVGYPGIALNDRIELVWDGATVDFFPVNQGHIDSHSLTFAVLPQHIVEGDARLFYRVTTFVGSNVSISFHLDVLVKTTIPGDPDPDPSTPTINERLFAPSGIPPVIGDTEAANGLAVTLARYAYIAANDIVTLFWGGSRYPIKHTIVDINAPITIRVEPDVIVAPGDGPLIVRYEIRDRVNNWSLFSLAANTDIEAGGGAFPAPRVLDALGDDDLNLAELGSKDARIALPVYPNMADKDHIILTWNGQTSEGTLIPEVVTYDVVPDDLGFSKELPISNSIVRAIGGGEATVLYEVQPLIGGKYRSRRKRVTVSGQAFELAPPSIEGITGPTLDPALIPATGATVIIAPYGDLMQPGDRVYLTWAGETEGGSPLIHTDDKPITGGSDDQPVRFLVPKDKLSPLVGGRLSVSYKVVTFARATLDSPPLELTVLGGGALLPKPSVDYATADDVLDPALVPPVGTKVRIAAYDGMADGDKVTFFWQGATEAGSTSDYVPINTAGVGQEVKFDVELKYVTANLNNTVQVRYEVLRANGKKPGSFTRVLQVGAALNLPAPSVKEAVGTSLNPIAAKDRLTIVVPHYTGMLGTDKLSVTWAGTAGEGSHTSAPVEVGSVGIKEVPIPNSVVAFNLGKPVTVSYTVIRNGTTYPPSETFTLNVLTLPVSELKPPLILQAANNGEGTVLNLSDVTGGATTRSPSWPLITTGQYVWLDLEGFKADGTIHNRRLMQATGSYVNQAWINQGYYDVTLPYDYLKDLGDGKTLTMRFKAALGKSPDDKEAVSFPVRTYTVSVAVRLPVATFKEASGAQQDQLNPDDVFPLGATVIIPATALLKTDDDVIVTVESKTITTYPHRVLPAEAGKELSSIKVPHTLIEANDGLSLNLSYLVKRKAGGTDGPSDPTVYDVRKVIGSGILRVMGARASRSIWRVSSASRLLSAFNATTGQPLEAHWKYPDDSEWTAGTTWRDTAPQLPLQVRTADDQITLNAANIIGNSHAFVAHRDRGDVVGWGSAGYGATIPAPIIALDDIVEVSSTFSAYAARRANGLVVVWGSSIDGGNMGAVSPQDFVQVIGTQSAFAGIKNTRQVVAWGRSFHGGTVSAPVGALTDVARVVATTYTFTALRTTGQVMAWGSESEGGNVPSAIAALTDIQSLIGADNAFAALRANGSLVAWGRGAFGGSLPVNIAALTDIIELSCANLFAFTARRATGQIVVWGDSRFGGTLGLGIGTLTDIVEVTAAHGAFVARRANGSVFGWGAKEVGGLVPAEIAALVDIVQVCGSSTAFSALRQNGTVVAWGDATRGGDTSAVVSQLTNVRALYSNDNGFTALTADGRVVTWGHPPSGGDSSAVQDRLVGQVSYQASPASRGLALKASRCAALNETPPTEVR</sequence>
<proteinExistence type="predicted"/>
<evidence type="ECO:0000313" key="2">
    <source>
        <dbReference type="Proteomes" id="UP000026739"/>
    </source>
</evidence>
<reference evidence="1 2" key="1">
    <citation type="submission" date="2013-12" db="EMBL/GenBank/DDBJ databases">
        <authorList>
            <person name="Formusa P.A."/>
            <person name="Habash M."/>
            <person name="Lee H."/>
            <person name="Trevors J.T."/>
        </authorList>
    </citation>
    <scope>NUCLEOTIDE SEQUENCE [LARGE SCALE GENOMIC DNA]</scope>
    <source>
        <strain evidence="1 2">PD30</strain>
    </source>
</reference>
<gene>
    <name evidence="1" type="ORF">V466_04230</name>
</gene>
<accession>A0A059L830</accession>
<dbReference type="eggNOG" id="COG5492">
    <property type="taxonomic scope" value="Bacteria"/>
</dbReference>
<organism evidence="1 2">
    <name type="scientific">Pseudomonas mandelii PD30</name>
    <dbReference type="NCBI Taxonomy" id="1419583"/>
    <lineage>
        <taxon>Bacteria</taxon>
        <taxon>Pseudomonadati</taxon>
        <taxon>Pseudomonadota</taxon>
        <taxon>Gammaproteobacteria</taxon>
        <taxon>Pseudomonadales</taxon>
        <taxon>Pseudomonadaceae</taxon>
        <taxon>Pseudomonas</taxon>
    </lineage>
</organism>
<protein>
    <submittedName>
        <fullName evidence="1">Uncharacterized protein</fullName>
    </submittedName>
</protein>
<dbReference type="SUPFAM" id="SSF50985">
    <property type="entry name" value="RCC1/BLIP-II"/>
    <property type="match status" value="1"/>
</dbReference>
<dbReference type="EMBL" id="AZQQ01000061">
    <property type="protein sequence ID" value="KDD70512.1"/>
    <property type="molecule type" value="Genomic_DNA"/>
</dbReference>
<evidence type="ECO:0000313" key="1">
    <source>
        <dbReference type="EMBL" id="KDD70512.1"/>
    </source>
</evidence>
<dbReference type="Gene3D" id="2.130.10.30">
    <property type="entry name" value="Regulator of chromosome condensation 1/beta-lactamase-inhibitor protein II"/>
    <property type="match status" value="2"/>
</dbReference>
<dbReference type="InterPro" id="IPR009091">
    <property type="entry name" value="RCC1/BLIP-II"/>
</dbReference>
<comment type="caution">
    <text evidence="1">The sequence shown here is derived from an EMBL/GenBank/DDBJ whole genome shotgun (WGS) entry which is preliminary data.</text>
</comment>
<dbReference type="eggNOG" id="COG5184">
    <property type="taxonomic scope" value="Bacteria"/>
</dbReference>